<dbReference type="InterPro" id="IPR033734">
    <property type="entry name" value="Jacalin-like_lectin_dom_plant"/>
</dbReference>
<name>A0ABD3JAR2_EUCGL</name>
<feature type="domain" description="TIR" evidence="4">
    <location>
        <begin position="9"/>
        <end position="182"/>
    </location>
</feature>
<dbReference type="Gene3D" id="1.10.8.430">
    <property type="entry name" value="Helical domain of apoptotic protease-activating factors"/>
    <property type="match status" value="1"/>
</dbReference>
<feature type="domain" description="Jacalin-type lectin" evidence="5">
    <location>
        <begin position="763"/>
        <end position="890"/>
    </location>
</feature>
<evidence type="ECO:0000256" key="1">
    <source>
        <dbReference type="ARBA" id="ARBA00006568"/>
    </source>
</evidence>
<dbReference type="CDD" id="cd09612">
    <property type="entry name" value="Jacalin"/>
    <property type="match status" value="4"/>
</dbReference>
<evidence type="ECO:0000256" key="3">
    <source>
        <dbReference type="ARBA" id="ARBA00023027"/>
    </source>
</evidence>
<dbReference type="PROSITE" id="PS51752">
    <property type="entry name" value="JACALIN_LECTIN"/>
    <property type="match status" value="4"/>
</dbReference>
<dbReference type="SMART" id="SM00255">
    <property type="entry name" value="TIR"/>
    <property type="match status" value="2"/>
</dbReference>
<keyword evidence="3" id="KW-0520">NAD</keyword>
<dbReference type="FunFam" id="3.40.50.10140:FF:000007">
    <property type="entry name" value="Disease resistance protein (TIR-NBS-LRR class)"/>
    <property type="match status" value="1"/>
</dbReference>
<dbReference type="FunFam" id="2.100.10.30:FF:000001">
    <property type="entry name" value="Jacalin-related lectin 33"/>
    <property type="match status" value="4"/>
</dbReference>
<sequence length="1183" mass="133203">MPSSSSHKWRYDVFVSFRGCDVRNKFLSHLFRELRRAGLRYFRDNDIKDIGKKIRVKLFRAIRYSRFAIVLFSENFAASKWCLDELVQILMCRRKLKKHGHVVIPVFFGVDATELSKLTSRTKFGQGFKSLCRKARDKEKIPKWKLALAEAKSISGFDLQKHANGDQASFIEQIVGRLLEYIPRTSSPDAIGVGLVPSSSASVHRWKYDVFVSFRDGDIRKNVAAHFFRALKQAGIYYFGDNEKEKTRILIEGKLPDAIRNSRVSLVVFTANYADSRRCLNELVEILECNRRDHQGHVVLPIFYDVEPCDVRKQSGQFGDGFERCLATHTDDLLVQKWRHSLKEAGNLSGWDLNNDANGDQAYFIEQIVGHLLKIIRRTSSRDAIGVDSFVDDVISLLKIGSEDKVHVVGLWGMKGIGKTMVAQAVYHRVSREFDGVSFLENVGVANQDTLLLLQKRLLHDVLKVRDLEIYDLNSNINKIKAKLCRHRILLVLDNITEKNQIEYFGVGDREWLKYGSRILITTREEWLLNDLKVDDNYMLPGPGYEESLQLMRLHAFGKDQPKEGYEELFKSLVHYAGGLPDFLKTSGFFLSSRQNQWHEILEKLVRNPHLDSILDPFSSLRQSVGPFGGHGGDSFDDQTYDGIRQIVVVIGRVINSITINYVQNGCFVRSPRHGGSLRGHTRYVNLDYPTEYLTSVSGYTSEDYCQVINSLTFHSNKGGHWPIGEKKGKFFSFPQVNGKIIGFHGRCSDVLDSIGAHFGPFGNGKNRWDDGKHADIRQIVVVSGSAIESVSFTYEGPPFRHGRTHGGKTNTINLDWLTEVLISVSGYIVNDFGSTVIHSLTFQSNKRTYGPFGTETGRKFSFPATGGKIIGFYGSSGSHLESLGAYLEPISHLYPIKCVGPFGGQGGLSWDDGKFNGVKKIKMMLEDDVNCISFEYDDNGESIWSSAHGNEDGSSIHTVNLNYPHEFLISVSGYIRHDCSVIQSLTFESNKRRLGPFGKEAGNFFRCALTCHKIIGFHGRSGIQLDALGVYFEPIYDLHLLKSIGPFGKQDRGNPWDDGDSTGVRKIMVKAGDVIDSITVEYDKDGRVVQGPRHGGDGGYSTLEIKLNYPGEYLTSFSGHFGSYQGQIVVRSLTFQSNERIYGPVGQEIGNYFYFPSIGKKMVGFHGQSGWWLDALGAHFEP</sequence>
<dbReference type="SUPFAM" id="SSF51101">
    <property type="entry name" value="Mannose-binding lectins"/>
    <property type="match status" value="4"/>
</dbReference>
<protein>
    <submittedName>
        <fullName evidence="6">Uncharacterized protein</fullName>
    </submittedName>
</protein>
<dbReference type="PRINTS" id="PR00364">
    <property type="entry name" value="DISEASERSIST"/>
</dbReference>
<feature type="domain" description="Jacalin-type lectin" evidence="5">
    <location>
        <begin position="1042"/>
        <end position="1183"/>
    </location>
</feature>
<dbReference type="InterPro" id="IPR036404">
    <property type="entry name" value="Jacalin-like_lectin_dom_sf"/>
</dbReference>
<dbReference type="Gene3D" id="3.40.50.300">
    <property type="entry name" value="P-loop containing nucleotide triphosphate hydrolases"/>
    <property type="match status" value="1"/>
</dbReference>
<evidence type="ECO:0000256" key="2">
    <source>
        <dbReference type="ARBA" id="ARBA00022734"/>
    </source>
</evidence>
<dbReference type="SMART" id="SM00915">
    <property type="entry name" value="Jacalin"/>
    <property type="match status" value="4"/>
</dbReference>
<dbReference type="PANTHER" id="PTHR47293:SF68">
    <property type="entry name" value="JACALIN-RELATED LECTIN 3"/>
    <property type="match status" value="1"/>
</dbReference>
<dbReference type="GO" id="GO:0030246">
    <property type="term" value="F:carbohydrate binding"/>
    <property type="evidence" value="ECO:0007669"/>
    <property type="project" value="UniProtKB-KW"/>
</dbReference>
<dbReference type="Pfam" id="PF01582">
    <property type="entry name" value="TIR"/>
    <property type="match status" value="2"/>
</dbReference>
<keyword evidence="2" id="KW-0430">Lectin</keyword>
<dbReference type="InterPro" id="IPR035897">
    <property type="entry name" value="Toll_tir_struct_dom_sf"/>
</dbReference>
<evidence type="ECO:0000313" key="6">
    <source>
        <dbReference type="EMBL" id="KAL3723949.1"/>
    </source>
</evidence>
<dbReference type="InterPro" id="IPR002182">
    <property type="entry name" value="NB-ARC"/>
</dbReference>
<dbReference type="InterPro" id="IPR001229">
    <property type="entry name" value="Jacalin-like_lectin_dom"/>
</dbReference>
<dbReference type="PANTHER" id="PTHR47293">
    <property type="entry name" value="JACALIN-RELATED LECTIN 3"/>
    <property type="match status" value="1"/>
</dbReference>
<accession>A0ABD3JAR2</accession>
<dbReference type="SUPFAM" id="SSF52540">
    <property type="entry name" value="P-loop containing nucleoside triphosphate hydrolases"/>
    <property type="match status" value="1"/>
</dbReference>
<dbReference type="Proteomes" id="UP001634007">
    <property type="component" value="Unassembled WGS sequence"/>
</dbReference>
<feature type="domain" description="Jacalin-type lectin" evidence="5">
    <location>
        <begin position="622"/>
        <end position="761"/>
    </location>
</feature>
<dbReference type="Pfam" id="PF00931">
    <property type="entry name" value="NB-ARC"/>
    <property type="match status" value="1"/>
</dbReference>
<evidence type="ECO:0000259" key="4">
    <source>
        <dbReference type="PROSITE" id="PS50104"/>
    </source>
</evidence>
<dbReference type="AlphaFoldDB" id="A0ABD3JAR2"/>
<dbReference type="Pfam" id="PF01419">
    <property type="entry name" value="Jacalin"/>
    <property type="match status" value="4"/>
</dbReference>
<dbReference type="EMBL" id="JBJKBG010000009">
    <property type="protein sequence ID" value="KAL3723949.1"/>
    <property type="molecule type" value="Genomic_DNA"/>
</dbReference>
<evidence type="ECO:0000313" key="7">
    <source>
        <dbReference type="Proteomes" id="UP001634007"/>
    </source>
</evidence>
<comment type="caution">
    <text evidence="6">The sequence shown here is derived from an EMBL/GenBank/DDBJ whole genome shotgun (WGS) entry which is preliminary data.</text>
</comment>
<evidence type="ECO:0000259" key="5">
    <source>
        <dbReference type="PROSITE" id="PS51752"/>
    </source>
</evidence>
<comment type="similarity">
    <text evidence="1">Belongs to the jacalin lectin family.</text>
</comment>
<dbReference type="Gene3D" id="3.40.50.10140">
    <property type="entry name" value="Toll/interleukin-1 receptor homology (TIR) domain"/>
    <property type="match status" value="2"/>
</dbReference>
<feature type="domain" description="Jacalin-type lectin" evidence="5">
    <location>
        <begin position="897"/>
        <end position="1035"/>
    </location>
</feature>
<reference evidence="6 7" key="1">
    <citation type="submission" date="2024-11" db="EMBL/GenBank/DDBJ databases">
        <title>Chromosome-level genome assembly of Eucalyptus globulus Labill. provides insights into its genome evolution.</title>
        <authorList>
            <person name="Li X."/>
        </authorList>
    </citation>
    <scope>NUCLEOTIDE SEQUENCE [LARGE SCALE GENOMIC DNA]</scope>
    <source>
        <strain evidence="6">CL2024</strain>
        <tissue evidence="6">Fresh tender leaves</tissue>
    </source>
</reference>
<gene>
    <name evidence="6" type="ORF">ACJRO7_036028</name>
</gene>
<dbReference type="Gene3D" id="2.100.10.30">
    <property type="entry name" value="Jacalin-like lectin domain"/>
    <property type="match status" value="4"/>
</dbReference>
<organism evidence="6 7">
    <name type="scientific">Eucalyptus globulus</name>
    <name type="common">Tasmanian blue gum</name>
    <dbReference type="NCBI Taxonomy" id="34317"/>
    <lineage>
        <taxon>Eukaryota</taxon>
        <taxon>Viridiplantae</taxon>
        <taxon>Streptophyta</taxon>
        <taxon>Embryophyta</taxon>
        <taxon>Tracheophyta</taxon>
        <taxon>Spermatophyta</taxon>
        <taxon>Magnoliopsida</taxon>
        <taxon>eudicotyledons</taxon>
        <taxon>Gunneridae</taxon>
        <taxon>Pentapetalae</taxon>
        <taxon>rosids</taxon>
        <taxon>malvids</taxon>
        <taxon>Myrtales</taxon>
        <taxon>Myrtaceae</taxon>
        <taxon>Myrtoideae</taxon>
        <taxon>Eucalypteae</taxon>
        <taxon>Eucalyptus</taxon>
    </lineage>
</organism>
<dbReference type="SUPFAM" id="SSF52200">
    <property type="entry name" value="Toll/Interleukin receptor TIR domain"/>
    <property type="match status" value="2"/>
</dbReference>
<keyword evidence="7" id="KW-1185">Reference proteome</keyword>
<dbReference type="InterPro" id="IPR042197">
    <property type="entry name" value="Apaf_helical"/>
</dbReference>
<dbReference type="InterPro" id="IPR027417">
    <property type="entry name" value="P-loop_NTPase"/>
</dbReference>
<dbReference type="PROSITE" id="PS50104">
    <property type="entry name" value="TIR"/>
    <property type="match status" value="2"/>
</dbReference>
<proteinExistence type="inferred from homology"/>
<dbReference type="InterPro" id="IPR000157">
    <property type="entry name" value="TIR_dom"/>
</dbReference>
<feature type="domain" description="TIR" evidence="4">
    <location>
        <begin position="206"/>
        <end position="376"/>
    </location>
</feature>